<feature type="region of interest" description="Disordered" evidence="3">
    <location>
        <begin position="396"/>
        <end position="416"/>
    </location>
</feature>
<accession>A0A1Q9DBG5</accession>
<evidence type="ECO:0000313" key="7">
    <source>
        <dbReference type="Proteomes" id="UP000186817"/>
    </source>
</evidence>
<dbReference type="InterPro" id="IPR000504">
    <property type="entry name" value="RRM_dom"/>
</dbReference>
<feature type="domain" description="RRM" evidence="5">
    <location>
        <begin position="1893"/>
        <end position="1977"/>
    </location>
</feature>
<keyword evidence="7" id="KW-1185">Reference proteome</keyword>
<dbReference type="InterPro" id="IPR035979">
    <property type="entry name" value="RBD_domain_sf"/>
</dbReference>
<dbReference type="InterPro" id="IPR013103">
    <property type="entry name" value="RVT_2"/>
</dbReference>
<feature type="coiled-coil region" evidence="2">
    <location>
        <begin position="1653"/>
        <end position="1680"/>
    </location>
</feature>
<evidence type="ECO:0000256" key="3">
    <source>
        <dbReference type="SAM" id="MobiDB-lite"/>
    </source>
</evidence>
<protein>
    <submittedName>
        <fullName evidence="6">Magnesium-chelatase subunit H</fullName>
    </submittedName>
</protein>
<dbReference type="Gene3D" id="3.30.420.10">
    <property type="entry name" value="Ribonuclease H-like superfamily/Ribonuclease H"/>
    <property type="match status" value="1"/>
</dbReference>
<keyword evidence="4" id="KW-0812">Transmembrane</keyword>
<keyword evidence="2" id="KW-0175">Coiled coil</keyword>
<organism evidence="6 7">
    <name type="scientific">Symbiodinium microadriaticum</name>
    <name type="common">Dinoflagellate</name>
    <name type="synonym">Zooxanthella microadriatica</name>
    <dbReference type="NCBI Taxonomy" id="2951"/>
    <lineage>
        <taxon>Eukaryota</taxon>
        <taxon>Sar</taxon>
        <taxon>Alveolata</taxon>
        <taxon>Dinophyceae</taxon>
        <taxon>Suessiales</taxon>
        <taxon>Symbiodiniaceae</taxon>
        <taxon>Symbiodinium</taxon>
    </lineage>
</organism>
<dbReference type="InterPro" id="IPR003672">
    <property type="entry name" value="CobN/Mg_chltase"/>
</dbReference>
<dbReference type="InterPro" id="IPR012677">
    <property type="entry name" value="Nucleotide-bd_a/b_plait_sf"/>
</dbReference>
<dbReference type="Pfam" id="PF02514">
    <property type="entry name" value="CobN-Mg_chel"/>
    <property type="match status" value="1"/>
</dbReference>
<feature type="transmembrane region" description="Helical" evidence="4">
    <location>
        <begin position="1742"/>
        <end position="1762"/>
    </location>
</feature>
<dbReference type="Pfam" id="PF00076">
    <property type="entry name" value="RRM_1"/>
    <property type="match status" value="1"/>
</dbReference>
<evidence type="ECO:0000256" key="2">
    <source>
        <dbReference type="SAM" id="Coils"/>
    </source>
</evidence>
<keyword evidence="1" id="KW-0694">RNA-binding</keyword>
<dbReference type="InterPro" id="IPR036397">
    <property type="entry name" value="RNaseH_sf"/>
</dbReference>
<feature type="coiled-coil region" evidence="2">
    <location>
        <begin position="1232"/>
        <end position="1266"/>
    </location>
</feature>
<dbReference type="EMBL" id="LSRX01000620">
    <property type="protein sequence ID" value="OLP92477.1"/>
    <property type="molecule type" value="Genomic_DNA"/>
</dbReference>
<dbReference type="Proteomes" id="UP000186817">
    <property type="component" value="Unassembled WGS sequence"/>
</dbReference>
<evidence type="ECO:0000256" key="1">
    <source>
        <dbReference type="PROSITE-ProRule" id="PRU00176"/>
    </source>
</evidence>
<dbReference type="SMART" id="SM00360">
    <property type="entry name" value="RRM"/>
    <property type="match status" value="1"/>
</dbReference>
<dbReference type="PANTHER" id="PTHR44119">
    <property type="entry name" value="MAGNESIUM-CHELATASE SUBUNIT CHLH, CHLOROPLASTIC"/>
    <property type="match status" value="1"/>
</dbReference>
<comment type="caution">
    <text evidence="6">The sequence shown here is derived from an EMBL/GenBank/DDBJ whole genome shotgun (WGS) entry which is preliminary data.</text>
</comment>
<proteinExistence type="predicted"/>
<gene>
    <name evidence="6" type="primary">bchH</name>
    <name evidence="6" type="ORF">AK812_SmicGene25708</name>
</gene>
<feature type="transmembrane region" description="Helical" evidence="4">
    <location>
        <begin position="1769"/>
        <end position="1795"/>
    </location>
</feature>
<dbReference type="PROSITE" id="PS50102">
    <property type="entry name" value="RRM"/>
    <property type="match status" value="1"/>
</dbReference>
<dbReference type="SUPFAM" id="SSF54928">
    <property type="entry name" value="RNA-binding domain, RBD"/>
    <property type="match status" value="2"/>
</dbReference>
<keyword evidence="4" id="KW-1133">Transmembrane helix</keyword>
<dbReference type="PANTHER" id="PTHR44119:SF1">
    <property type="entry name" value="MAGNESIUM-CHELATASE SUBUNIT CHLH, CHLOROPLASTIC"/>
    <property type="match status" value="1"/>
</dbReference>
<feature type="region of interest" description="Disordered" evidence="3">
    <location>
        <begin position="510"/>
        <end position="556"/>
    </location>
</feature>
<feature type="compositionally biased region" description="Polar residues" evidence="3">
    <location>
        <begin position="522"/>
        <end position="532"/>
    </location>
</feature>
<evidence type="ECO:0000259" key="5">
    <source>
        <dbReference type="PROSITE" id="PS50102"/>
    </source>
</evidence>
<dbReference type="GO" id="GO:0003723">
    <property type="term" value="F:RNA binding"/>
    <property type="evidence" value="ECO:0007669"/>
    <property type="project" value="UniProtKB-UniRule"/>
</dbReference>
<dbReference type="Gene3D" id="3.30.70.330">
    <property type="match status" value="2"/>
</dbReference>
<keyword evidence="4" id="KW-0472">Membrane</keyword>
<evidence type="ECO:0000256" key="4">
    <source>
        <dbReference type="SAM" id="Phobius"/>
    </source>
</evidence>
<dbReference type="OrthoDB" id="422721at2759"/>
<name>A0A1Q9DBG5_SYMMI</name>
<dbReference type="Pfam" id="PF07727">
    <property type="entry name" value="RVT_2"/>
    <property type="match status" value="1"/>
</dbReference>
<sequence>MASSVAWSLQSKYGIRPLSEDVEEMMLRQEWFSRHGRPPDSDNHAYALTRNKLPEEPPTGRKLEEVRQMMMRLHRSSGHTSFSNIAKLLQRRGAPSWAVTLARGLQCPACIESSKPLPSPPASTAAPPELYEIVGTDVFEYTFKNEAGVLKKLKDAWEPTTADIIRMFTRDWMMHNPAPRWLMADSALYYVSEETREFCGKSGTGLLIAPPECHWLMSHEEQLVGRLKATVGRMMKEDLDLAVATMFHYACHAHNSTIQVPEGLNPRKAFSEVLKFREKAAVAYRRAQAADQMSKLNNTTSRPPQTFDVGSLVMMWREKRSGGRGGWQGPVRVLLREGSTYWLAPGAAIIRAKANQLRKCSRPEEAVAITSGAAVYRMPVTVENLLRGFRGKQYDDISGAQPPREALEDTSQAEVRVQPRPRRAGEDYWEIQGEWLVRVHVTPRLTMLVPGKTKNIPVAEDQLTGERRTIVKSGDNEQTIEDNFRCTLPGGHRLPHVDAGGNKFIYDKRTSTSVPVEESGEETSVQSKSSGSEMIPDDEHPPPSGGRKRKSPEGTEDMGYMFEVPIQACDFKRLVERPRHAEVWLSNKMMDKGREVSWSSLSLDQKKEFDTAMAKEISNVLRNCAVRALSSAEKGQVDIRRVMKMRWVLTFKSDGRSKARLVVLGYQAPNLIESQASSPTLSKLGKLLILSIVANNLWMLESADVSSAFLQSLQDMEKEDLFIYAPAELAAAFGEDGSQDSTILKLTRAFYGLCSAPKSWYDTVTMTLKSSGWTQLEFDRCFFILLNKEKKLVGVAGFHVDDFQLGGESKDRVFQKAKQELLSAFEWGKWDQKNFEFAGANLTQKDDGTIFLDQKAYTEKWVEEISIDHSRATQLKSRATPSEISSMRGALGTIAWRAHQVSPQFLAEAGLLLSEIPTATVDTFLRINKLVREMKRNADQTLIFHPFQLPWQDLVAVTWADAAQNNRANKGSTIGVLTCLAPRSILDGEAAFMNIISWKSSKAPREVLGSNGSEVQAITIGEDLNYLVRCAWLEAHGHPPIRGKQAQMVRDMTSGALVMDSKGIFDAMTKNSSSLHGLRSSRAGYELTISVKQAVSAQTHLRWVAGTEQLADGLTKGKARGILLRLLGDRQRWRLVYDPEFTAGKKLSKREQERRIREVEQHFIHCVKVLAEQGLHTLGAAPSVDEMRGYLTACFEETKSSSPLPAAAIEKLAESAPDSDVIGACVKTGTDNETVREAIREASRLRDLLNQNHEELRGMLRALNGEYVPPAPGGDVIRDGASVLPTGRNIHALDPYRVPSATALARGLQAAEKSIEQYQRDNDGRYPETLAVNLWGLEAIKTRGESVAVVLGLVGARPVAEATGRVARYELIPLEELGRPRVDALCSLSGIFRDSFANIVELLDDMMQRAARADEPPEMNFVKKHYLELLEQEQDEEAAASRIFSNAAGEFGSLVNERVVAGNWENEKELGETWASRNAFAFGRRQRGESRTGVLDKLLGTAGSLVQLTDSVEYGLTDIQEYYANSGAMVRRMSDLQDKKVEALVVDTTQREVMPRKLDSVLRMEYRTKLLNPKWAEAMVSQGSGGAFEVSQRMTALLGWGGTARFAEDWVWDQSAQRYVFDEDMARRLKESNPEAFRNVVSRLLEASARGLWNAEEEVLERLQQIYEALDDELEGDLQMDIETWEISEREGQSSIADMMVLQSLVTHQPVPVNSLSIVPRADESVSTVTMTKLMVTLKTTMMMAMLILIMMLMMMLMMMMMMMMMMKVVVVTLMMVMTMVVVVALVGAMTAITMTMSVMTMCWVSYHRFCRFFLLLLSALQFKFWSPRDFEYVFMLSVPSRQTSRRGRAAASPRLRGLALLAVAAALTGGRLFAVEASNKEPEGLGRSPKTRSVFIANLPRSIRGKNLRGMFGEVGTVLRSEVEMTGAQSRGWATVTMSTPEEAEKAVEKFDGTTVQGWNKGNTTERRVKVALEKRSLQIYMTETKPRWVSMGLFRNQTIGGRPKSRGHAVILFNTEEDAEKAMGMNGSEMTGRTLYIGHI</sequence>
<reference evidence="6 7" key="1">
    <citation type="submission" date="2016-02" db="EMBL/GenBank/DDBJ databases">
        <title>Genome analysis of coral dinoflagellate symbionts highlights evolutionary adaptations to a symbiotic lifestyle.</title>
        <authorList>
            <person name="Aranda M."/>
            <person name="Li Y."/>
            <person name="Liew Y.J."/>
            <person name="Baumgarten S."/>
            <person name="Simakov O."/>
            <person name="Wilson M."/>
            <person name="Piel J."/>
            <person name="Ashoor H."/>
            <person name="Bougouffa S."/>
            <person name="Bajic V.B."/>
            <person name="Ryu T."/>
            <person name="Ravasi T."/>
            <person name="Bayer T."/>
            <person name="Micklem G."/>
            <person name="Kim H."/>
            <person name="Bhak J."/>
            <person name="Lajeunesse T.C."/>
            <person name="Voolstra C.R."/>
        </authorList>
    </citation>
    <scope>NUCLEOTIDE SEQUENCE [LARGE SCALE GENOMIC DNA]</scope>
    <source>
        <strain evidence="6 7">CCMP2467</strain>
    </source>
</reference>
<evidence type="ECO:0000313" key="6">
    <source>
        <dbReference type="EMBL" id="OLP92477.1"/>
    </source>
</evidence>